<reference evidence="2" key="1">
    <citation type="journal article" date="2014" name="Int. J. Syst. Evol. Microbiol.">
        <title>Complete genome sequence of Corynebacterium casei LMG S-19264T (=DSM 44701T), isolated from a smear-ripened cheese.</title>
        <authorList>
            <consortium name="US DOE Joint Genome Institute (JGI-PGF)"/>
            <person name="Walter F."/>
            <person name="Albersmeier A."/>
            <person name="Kalinowski J."/>
            <person name="Ruckert C."/>
        </authorList>
    </citation>
    <scope>NUCLEOTIDE SEQUENCE</scope>
    <source>
        <strain evidence="2">CCM 8711</strain>
    </source>
</reference>
<dbReference type="SMART" id="SM00849">
    <property type="entry name" value="Lactamase_B"/>
    <property type="match status" value="1"/>
</dbReference>
<organism evidence="2 3">
    <name type="scientific">Mucilaginibacter galii</name>
    <dbReference type="NCBI Taxonomy" id="2005073"/>
    <lineage>
        <taxon>Bacteria</taxon>
        <taxon>Pseudomonadati</taxon>
        <taxon>Bacteroidota</taxon>
        <taxon>Sphingobacteriia</taxon>
        <taxon>Sphingobacteriales</taxon>
        <taxon>Sphingobacteriaceae</taxon>
        <taxon>Mucilaginibacter</taxon>
    </lineage>
</organism>
<dbReference type="EMBL" id="BMDO01000013">
    <property type="protein sequence ID" value="GGI52440.1"/>
    <property type="molecule type" value="Genomic_DNA"/>
</dbReference>
<dbReference type="AlphaFoldDB" id="A0A917JDG6"/>
<reference evidence="2" key="2">
    <citation type="submission" date="2020-09" db="EMBL/GenBank/DDBJ databases">
        <authorList>
            <person name="Sun Q."/>
            <person name="Sedlacek I."/>
        </authorList>
    </citation>
    <scope>NUCLEOTIDE SEQUENCE</scope>
    <source>
        <strain evidence="2">CCM 8711</strain>
    </source>
</reference>
<comment type="caution">
    <text evidence="2">The sequence shown here is derived from an EMBL/GenBank/DDBJ whole genome shotgun (WGS) entry which is preliminary data.</text>
</comment>
<dbReference type="SUPFAM" id="SSF56281">
    <property type="entry name" value="Metallo-hydrolase/oxidoreductase"/>
    <property type="match status" value="1"/>
</dbReference>
<keyword evidence="3" id="KW-1185">Reference proteome</keyword>
<dbReference type="InterPro" id="IPR036866">
    <property type="entry name" value="RibonucZ/Hydroxyglut_hydro"/>
</dbReference>
<feature type="domain" description="Metallo-beta-lactamase" evidence="1">
    <location>
        <begin position="164"/>
        <end position="360"/>
    </location>
</feature>
<dbReference type="InterPro" id="IPR001279">
    <property type="entry name" value="Metallo-B-lactamas"/>
</dbReference>
<sequence length="383" mass="43824">MLQFDDNNKTLLPVTREMYLDEIFLSARYSPALLLGYCTQHQVTKTNQGQFAVYQIRINHTVVTLYIRKADYLLAKVTTLNDDEMFGDVLTTITYLDYTRAVSVYYPKKVLIEKVNGKLHDEIIIKNFVIIKEIPDTAKLSKLKAYVMKPSVPVIPAVNVVRYNSHITFVELKHTDDRAMIVEFNDFLLVAEAPLNSRNGELILKEARKIAPGKPVRYFVSGHYHPHYLGGFRPFVHAGAKILCTPEDQAYVEYLAAAKHQLHPDSLQIEPKPLQIELVRDSLIISDGQFEMTVHHIGQQSGHTKDYLIYYFPQERLIFEDDLVWIPKVGEPKKAGVRQAGLYEAIRQLGLKVDTIVQSWPVTEGNVKTVIPFQDLRKSGELR</sequence>
<dbReference type="Gene3D" id="3.60.15.10">
    <property type="entry name" value="Ribonuclease Z/Hydroxyacylglutathione hydrolase-like"/>
    <property type="match status" value="1"/>
</dbReference>
<evidence type="ECO:0000313" key="3">
    <source>
        <dbReference type="Proteomes" id="UP000662074"/>
    </source>
</evidence>
<name>A0A917JDG6_9SPHI</name>
<gene>
    <name evidence="2" type="ORF">GCM10011425_36520</name>
</gene>
<proteinExistence type="predicted"/>
<protein>
    <recommendedName>
        <fullName evidence="1">Metallo-beta-lactamase domain-containing protein</fullName>
    </recommendedName>
</protein>
<dbReference type="Proteomes" id="UP000662074">
    <property type="component" value="Unassembled WGS sequence"/>
</dbReference>
<evidence type="ECO:0000259" key="1">
    <source>
        <dbReference type="SMART" id="SM00849"/>
    </source>
</evidence>
<evidence type="ECO:0000313" key="2">
    <source>
        <dbReference type="EMBL" id="GGI52440.1"/>
    </source>
</evidence>
<accession>A0A917JDG6</accession>